<dbReference type="Pfam" id="PF04397">
    <property type="entry name" value="LytTR"/>
    <property type="match status" value="1"/>
</dbReference>
<proteinExistence type="predicted"/>
<evidence type="ECO:0000259" key="2">
    <source>
        <dbReference type="PROSITE" id="PS50110"/>
    </source>
</evidence>
<feature type="modified residue" description="4-aspartylphosphate" evidence="1">
    <location>
        <position position="54"/>
    </location>
</feature>
<evidence type="ECO:0000313" key="4">
    <source>
        <dbReference type="EMBL" id="MBK9981831.1"/>
    </source>
</evidence>
<dbReference type="SUPFAM" id="SSF52172">
    <property type="entry name" value="CheY-like"/>
    <property type="match status" value="1"/>
</dbReference>
<dbReference type="Gene3D" id="2.40.50.1020">
    <property type="entry name" value="LytTr DNA-binding domain"/>
    <property type="match status" value="1"/>
</dbReference>
<dbReference type="InterPro" id="IPR007492">
    <property type="entry name" value="LytTR_DNA-bd_dom"/>
</dbReference>
<evidence type="ECO:0000313" key="5">
    <source>
        <dbReference type="Proteomes" id="UP000808337"/>
    </source>
</evidence>
<dbReference type="PANTHER" id="PTHR37299:SF1">
    <property type="entry name" value="STAGE 0 SPORULATION PROTEIN A HOMOLOG"/>
    <property type="match status" value="1"/>
</dbReference>
<dbReference type="SMART" id="SM00448">
    <property type="entry name" value="REC"/>
    <property type="match status" value="1"/>
</dbReference>
<dbReference type="Pfam" id="PF00072">
    <property type="entry name" value="Response_reg"/>
    <property type="match status" value="1"/>
</dbReference>
<dbReference type="InterPro" id="IPR046947">
    <property type="entry name" value="LytR-like"/>
</dbReference>
<organism evidence="4 5">
    <name type="scientific">Candidatus Opimibacter skivensis</name>
    <dbReference type="NCBI Taxonomy" id="2982028"/>
    <lineage>
        <taxon>Bacteria</taxon>
        <taxon>Pseudomonadati</taxon>
        <taxon>Bacteroidota</taxon>
        <taxon>Saprospiria</taxon>
        <taxon>Saprospirales</taxon>
        <taxon>Saprospiraceae</taxon>
        <taxon>Candidatus Opimibacter</taxon>
    </lineage>
</organism>
<accession>A0A9D7STM1</accession>
<dbReference type="EMBL" id="JADKGY010000001">
    <property type="protein sequence ID" value="MBK9981831.1"/>
    <property type="molecule type" value="Genomic_DNA"/>
</dbReference>
<dbReference type="InterPro" id="IPR001789">
    <property type="entry name" value="Sig_transdc_resp-reg_receiver"/>
</dbReference>
<comment type="caution">
    <text evidence="4">The sequence shown here is derived from an EMBL/GenBank/DDBJ whole genome shotgun (WGS) entry which is preliminary data.</text>
</comment>
<feature type="domain" description="HTH LytTR-type" evidence="3">
    <location>
        <begin position="143"/>
        <end position="246"/>
    </location>
</feature>
<dbReference type="Gene3D" id="3.40.50.2300">
    <property type="match status" value="1"/>
</dbReference>
<dbReference type="AlphaFoldDB" id="A0A9D7STM1"/>
<evidence type="ECO:0000256" key="1">
    <source>
        <dbReference type="PROSITE-ProRule" id="PRU00169"/>
    </source>
</evidence>
<sequence>MNAIILDDEQYCGEALYHLLLKHCPHVSVVHLFTDPQEALVAMKDMAPDILFLDVEMPFMSGFDFLHAIGATSASVIFTTAYDTYAIQAFKVNAVDYLLKPIDRTELINAVNKVKMKPQPLNEQLLSGLIRTALEQQQAPRKISIHTLDGIHLIALDEVMYCKSEGSYSYIYLRGQSPLMVSKNLSEMEDLISSSKFFRIHKTHLINKDHILKVNKTEGGDVTMSNQEKVPISRQKRVDFFEWLSK</sequence>
<dbReference type="PANTHER" id="PTHR37299">
    <property type="entry name" value="TRANSCRIPTIONAL REGULATOR-RELATED"/>
    <property type="match status" value="1"/>
</dbReference>
<dbReference type="PROSITE" id="PS50110">
    <property type="entry name" value="RESPONSE_REGULATORY"/>
    <property type="match status" value="1"/>
</dbReference>
<name>A0A9D7STM1_9BACT</name>
<feature type="domain" description="Response regulatory" evidence="2">
    <location>
        <begin position="2"/>
        <end position="115"/>
    </location>
</feature>
<dbReference type="GO" id="GO:0003677">
    <property type="term" value="F:DNA binding"/>
    <property type="evidence" value="ECO:0007669"/>
    <property type="project" value="InterPro"/>
</dbReference>
<evidence type="ECO:0000259" key="3">
    <source>
        <dbReference type="PROSITE" id="PS50930"/>
    </source>
</evidence>
<dbReference type="Proteomes" id="UP000808337">
    <property type="component" value="Unassembled WGS sequence"/>
</dbReference>
<dbReference type="InterPro" id="IPR011006">
    <property type="entry name" value="CheY-like_superfamily"/>
</dbReference>
<reference evidence="4 5" key="1">
    <citation type="submission" date="2020-10" db="EMBL/GenBank/DDBJ databases">
        <title>Connecting structure to function with the recovery of over 1000 high-quality activated sludge metagenome-assembled genomes encoding full-length rRNA genes using long-read sequencing.</title>
        <authorList>
            <person name="Singleton C.M."/>
            <person name="Petriglieri F."/>
            <person name="Kristensen J.M."/>
            <person name="Kirkegaard R.H."/>
            <person name="Michaelsen T.Y."/>
            <person name="Andersen M.H."/>
            <person name="Karst S.M."/>
            <person name="Dueholm M.S."/>
            <person name="Nielsen P.H."/>
            <person name="Albertsen M."/>
        </authorList>
    </citation>
    <scope>NUCLEOTIDE SEQUENCE [LARGE SCALE GENOMIC DNA]</scope>
    <source>
        <strain evidence="4">Ribe_18-Q3-R11-54_MAXAC.273</strain>
    </source>
</reference>
<dbReference type="SMART" id="SM00850">
    <property type="entry name" value="LytTR"/>
    <property type="match status" value="1"/>
</dbReference>
<keyword evidence="1" id="KW-0597">Phosphoprotein</keyword>
<gene>
    <name evidence="4" type="ORF">IPP15_05300</name>
</gene>
<dbReference type="PROSITE" id="PS50930">
    <property type="entry name" value="HTH_LYTTR"/>
    <property type="match status" value="1"/>
</dbReference>
<protein>
    <submittedName>
        <fullName evidence="4">Response regulator transcription factor</fullName>
    </submittedName>
</protein>
<dbReference type="GO" id="GO:0000156">
    <property type="term" value="F:phosphorelay response regulator activity"/>
    <property type="evidence" value="ECO:0007669"/>
    <property type="project" value="InterPro"/>
</dbReference>